<accession>A0A9P5PV14</accession>
<keyword evidence="2" id="KW-0472">Membrane</keyword>
<sequence>MAAPPTRGDLAYEISIIFWKLIVNIFFREIRPRGAFNIPRDGPVIFVAAPHNNQFLDPLLLALQVHKETHRHVQFLSAAASMERRFVGFFIRLMKSIPVARAADGAKPGTGRVYLSEEDPCVVIGEGTRFKSEFSPRMQILLPKTVNHAIAEVAEVISDTELRIKKEFGGDNGKRTTKVKEKIAELRRDGEVGLEFKTLPYVDQQQMYRYVYESLKHGGSIGIFPEGGSHDRTDLLPLKAGVSIMALGAMANDPQCQVKIVPVGFSYFHPHKFRSRAVIEFGSALDVPTEFVDMYKTGGAQKREAVSKFLDLIYDGLKTVTVRAPDYDTLMLIQAVRRLYKTPAQHLTLSQVVELNRRLLEGYTHFKDEPRIQKLRQAVLKYNRLLRDLGLRDHQIPRAQKATWKTLGLLTYRIGLLIVWTVFALPGVILNGPMFILASIISRKKAKQALAASTVKLKGRDVLATWKVLISLGVAPVVYLLYAILATSIAIRANAPLKWKILTPLVVFMALPFMNIAALKFGEAGMDVLKSLRPLVVTLVPGQQRSLDQLRSMREQLSNEVAGVINDFGPKLYEDFNKWRMLPSASAPPSTGTPGLWRRKSNTGAVDAQGLGLIHPMTWIDERLFGWSRSATRGTSAWAGSAEELGHTETPDDSDEEDTGDYDHVIGLVPGDTHTRSRNNSYANLQRLRMSSLAQSSGVDASPPDDAESLHIRRNRRQSLDDGISVHRLAAVDPSEHFSEATADLNNEIRQIKNGHSTQ</sequence>
<feature type="compositionally biased region" description="Acidic residues" evidence="1">
    <location>
        <begin position="651"/>
        <end position="660"/>
    </location>
</feature>
<dbReference type="OrthoDB" id="2427554at2759"/>
<dbReference type="PANTHER" id="PTHR31605">
    <property type="entry name" value="GLYCEROL-3-PHOSPHATE O-ACYLTRANSFERASE 1"/>
    <property type="match status" value="1"/>
</dbReference>
<comment type="caution">
    <text evidence="4">The sequence shown here is derived from an EMBL/GenBank/DDBJ whole genome shotgun (WGS) entry which is preliminary data.</text>
</comment>
<evidence type="ECO:0000313" key="5">
    <source>
        <dbReference type="Proteomes" id="UP000772434"/>
    </source>
</evidence>
<dbReference type="Proteomes" id="UP000772434">
    <property type="component" value="Unassembled WGS sequence"/>
</dbReference>
<feature type="region of interest" description="Disordered" evidence="1">
    <location>
        <begin position="636"/>
        <end position="678"/>
    </location>
</feature>
<evidence type="ECO:0000313" key="4">
    <source>
        <dbReference type="EMBL" id="KAF9069667.1"/>
    </source>
</evidence>
<feature type="region of interest" description="Disordered" evidence="1">
    <location>
        <begin position="693"/>
        <end position="721"/>
    </location>
</feature>
<keyword evidence="2" id="KW-1133">Transmembrane helix</keyword>
<dbReference type="AlphaFoldDB" id="A0A9P5PV14"/>
<evidence type="ECO:0000256" key="1">
    <source>
        <dbReference type="SAM" id="MobiDB-lite"/>
    </source>
</evidence>
<dbReference type="GO" id="GO:0004366">
    <property type="term" value="F:glycerol-3-phosphate O-acyltransferase activity"/>
    <property type="evidence" value="ECO:0007669"/>
    <property type="project" value="TreeGrafter"/>
</dbReference>
<feature type="transmembrane region" description="Helical" evidence="2">
    <location>
        <begin position="462"/>
        <end position="489"/>
    </location>
</feature>
<keyword evidence="5" id="KW-1185">Reference proteome</keyword>
<evidence type="ECO:0000259" key="3">
    <source>
        <dbReference type="SMART" id="SM00563"/>
    </source>
</evidence>
<dbReference type="InterPro" id="IPR052744">
    <property type="entry name" value="GPAT/DAPAT"/>
</dbReference>
<evidence type="ECO:0000256" key="2">
    <source>
        <dbReference type="SAM" id="Phobius"/>
    </source>
</evidence>
<feature type="domain" description="Phospholipid/glycerol acyltransferase" evidence="3">
    <location>
        <begin position="45"/>
        <end position="268"/>
    </location>
</feature>
<dbReference type="Pfam" id="PF01553">
    <property type="entry name" value="Acyltransferase"/>
    <property type="match status" value="2"/>
</dbReference>
<feature type="transmembrane region" description="Helical" evidence="2">
    <location>
        <begin position="501"/>
        <end position="521"/>
    </location>
</feature>
<dbReference type="EMBL" id="JADNRY010000048">
    <property type="protein sequence ID" value="KAF9069667.1"/>
    <property type="molecule type" value="Genomic_DNA"/>
</dbReference>
<keyword evidence="2" id="KW-0812">Transmembrane</keyword>
<name>A0A9P5PV14_9AGAR</name>
<proteinExistence type="predicted"/>
<reference evidence="4" key="1">
    <citation type="submission" date="2020-11" db="EMBL/GenBank/DDBJ databases">
        <authorList>
            <consortium name="DOE Joint Genome Institute"/>
            <person name="Ahrendt S."/>
            <person name="Riley R."/>
            <person name="Andreopoulos W."/>
            <person name="Labutti K."/>
            <person name="Pangilinan J."/>
            <person name="Ruiz-Duenas F.J."/>
            <person name="Barrasa J.M."/>
            <person name="Sanchez-Garcia M."/>
            <person name="Camarero S."/>
            <person name="Miyauchi S."/>
            <person name="Serrano A."/>
            <person name="Linde D."/>
            <person name="Babiker R."/>
            <person name="Drula E."/>
            <person name="Ayuso-Fernandez I."/>
            <person name="Pacheco R."/>
            <person name="Padilla G."/>
            <person name="Ferreira P."/>
            <person name="Barriuso J."/>
            <person name="Kellner H."/>
            <person name="Castanera R."/>
            <person name="Alfaro M."/>
            <person name="Ramirez L."/>
            <person name="Pisabarro A.G."/>
            <person name="Kuo A."/>
            <person name="Tritt A."/>
            <person name="Lipzen A."/>
            <person name="He G."/>
            <person name="Yan M."/>
            <person name="Ng V."/>
            <person name="Cullen D."/>
            <person name="Martin F."/>
            <person name="Rosso M.-N."/>
            <person name="Henrissat B."/>
            <person name="Hibbett D."/>
            <person name="Martinez A.T."/>
            <person name="Grigoriev I.V."/>
        </authorList>
    </citation>
    <scope>NUCLEOTIDE SEQUENCE</scope>
    <source>
        <strain evidence="4">AH 40177</strain>
    </source>
</reference>
<dbReference type="SUPFAM" id="SSF69593">
    <property type="entry name" value="Glycerol-3-phosphate (1)-acyltransferase"/>
    <property type="match status" value="2"/>
</dbReference>
<dbReference type="SMART" id="SM00563">
    <property type="entry name" value="PlsC"/>
    <property type="match status" value="1"/>
</dbReference>
<feature type="transmembrane region" description="Helical" evidence="2">
    <location>
        <begin position="417"/>
        <end position="441"/>
    </location>
</feature>
<dbReference type="GO" id="GO:0016287">
    <property type="term" value="F:glycerone-phosphate O-acyltransferase activity"/>
    <property type="evidence" value="ECO:0007669"/>
    <property type="project" value="TreeGrafter"/>
</dbReference>
<dbReference type="GO" id="GO:0008654">
    <property type="term" value="P:phospholipid biosynthetic process"/>
    <property type="evidence" value="ECO:0007669"/>
    <property type="project" value="TreeGrafter"/>
</dbReference>
<organism evidence="4 5">
    <name type="scientific">Rhodocollybia butyracea</name>
    <dbReference type="NCBI Taxonomy" id="206335"/>
    <lineage>
        <taxon>Eukaryota</taxon>
        <taxon>Fungi</taxon>
        <taxon>Dikarya</taxon>
        <taxon>Basidiomycota</taxon>
        <taxon>Agaricomycotina</taxon>
        <taxon>Agaricomycetes</taxon>
        <taxon>Agaricomycetidae</taxon>
        <taxon>Agaricales</taxon>
        <taxon>Marasmiineae</taxon>
        <taxon>Omphalotaceae</taxon>
        <taxon>Rhodocollybia</taxon>
    </lineage>
</organism>
<dbReference type="PANTHER" id="PTHR31605:SF0">
    <property type="entry name" value="GLYCEROL-3-PHOSPHATE O-ACYLTRANSFERASE 1"/>
    <property type="match status" value="1"/>
</dbReference>
<protein>
    <submittedName>
        <fullName evidence="4">Glycerol-3-phosphate O-acyltransferase</fullName>
    </submittedName>
</protein>
<gene>
    <name evidence="4" type="ORF">BDP27DRAFT_1222049</name>
</gene>
<dbReference type="InterPro" id="IPR002123">
    <property type="entry name" value="Plipid/glycerol_acylTrfase"/>
</dbReference>